<reference evidence="1 2" key="1">
    <citation type="submission" date="2019-05" db="EMBL/GenBank/DDBJ databases">
        <title>The metagenome of a microbial culture collection derived from dairy environment covers the genomic content of the human microbiome.</title>
        <authorList>
            <person name="Roder T."/>
            <person name="Wuthrich D."/>
            <person name="Sattari Z."/>
            <person name="Von Ah U."/>
            <person name="Bar C."/>
            <person name="Ronchi F."/>
            <person name="Macpherson A.J."/>
            <person name="Ganal-Vonarburg S.C."/>
            <person name="Bruggmann R."/>
            <person name="Vergeres G."/>
        </authorList>
    </citation>
    <scope>NUCLEOTIDE SEQUENCE [LARGE SCALE GENOMIC DNA]</scope>
    <source>
        <strain evidence="1 2">FAM 24235</strain>
    </source>
</reference>
<protein>
    <submittedName>
        <fullName evidence="1">Uncharacterized protein</fullName>
    </submittedName>
</protein>
<dbReference type="Proteomes" id="UP000307201">
    <property type="component" value="Unassembled WGS sequence"/>
</dbReference>
<accession>A0A5R9BYU4</accession>
<evidence type="ECO:0000313" key="2">
    <source>
        <dbReference type="Proteomes" id="UP000307201"/>
    </source>
</evidence>
<dbReference type="RefSeq" id="WP_138472883.1">
    <property type="nucleotide sequence ID" value="NZ_JBGQQG010000079.1"/>
</dbReference>
<proteinExistence type="predicted"/>
<evidence type="ECO:0000313" key="1">
    <source>
        <dbReference type="EMBL" id="TLQ05866.1"/>
    </source>
</evidence>
<name>A0A5R9BYU4_9LACT</name>
<organism evidence="1 2">
    <name type="scientific">Marinilactibacillus psychrotolerans</name>
    <dbReference type="NCBI Taxonomy" id="191770"/>
    <lineage>
        <taxon>Bacteria</taxon>
        <taxon>Bacillati</taxon>
        <taxon>Bacillota</taxon>
        <taxon>Bacilli</taxon>
        <taxon>Lactobacillales</taxon>
        <taxon>Carnobacteriaceae</taxon>
        <taxon>Marinilactibacillus</taxon>
    </lineage>
</organism>
<dbReference type="EMBL" id="VBTE01000047">
    <property type="protein sequence ID" value="TLQ05866.1"/>
    <property type="molecule type" value="Genomic_DNA"/>
</dbReference>
<comment type="caution">
    <text evidence="1">The sequence shown here is derived from an EMBL/GenBank/DDBJ whole genome shotgun (WGS) entry which is preliminary data.</text>
</comment>
<sequence length="77" mass="8707">MPDISAQFIFGDAQSRDVDENLDVYLSIQWDDEMDATKEGEQASARVEQYLNDAGFDYFLGKGMGENIFFIDVDSVL</sequence>
<gene>
    <name evidence="1" type="ORF">FEZ48_11815</name>
</gene>
<dbReference type="AlphaFoldDB" id="A0A5R9BYU4"/>